<sequence>MFSVYYNNCWSTGVHALHNEKAMEEILNKTKTSAAAHNLKMPDPAGSRVSKTPSRFRSTTEAEDVVPTKGVTSWRSEFFEALDLE</sequence>
<evidence type="ECO:0000313" key="3">
    <source>
        <dbReference type="Proteomes" id="UP001335648"/>
    </source>
</evidence>
<proteinExistence type="predicted"/>
<dbReference type="Proteomes" id="UP001335648">
    <property type="component" value="Unassembled WGS sequence"/>
</dbReference>
<dbReference type="AlphaFoldDB" id="A0AAN8E343"/>
<gene>
    <name evidence="2" type="ORF">CesoFtcFv8_000068</name>
</gene>
<feature type="region of interest" description="Disordered" evidence="1">
    <location>
        <begin position="37"/>
        <end position="63"/>
    </location>
</feature>
<feature type="compositionally biased region" description="Polar residues" evidence="1">
    <location>
        <begin position="49"/>
        <end position="59"/>
    </location>
</feature>
<dbReference type="EMBL" id="JAULUE010000036">
    <property type="protein sequence ID" value="KAK5931668.1"/>
    <property type="molecule type" value="Genomic_DNA"/>
</dbReference>
<organism evidence="2 3">
    <name type="scientific">Champsocephalus esox</name>
    <name type="common">pike icefish</name>
    <dbReference type="NCBI Taxonomy" id="159716"/>
    <lineage>
        <taxon>Eukaryota</taxon>
        <taxon>Metazoa</taxon>
        <taxon>Chordata</taxon>
        <taxon>Craniata</taxon>
        <taxon>Vertebrata</taxon>
        <taxon>Euteleostomi</taxon>
        <taxon>Actinopterygii</taxon>
        <taxon>Neopterygii</taxon>
        <taxon>Teleostei</taxon>
        <taxon>Neoteleostei</taxon>
        <taxon>Acanthomorphata</taxon>
        <taxon>Eupercaria</taxon>
        <taxon>Perciformes</taxon>
        <taxon>Notothenioidei</taxon>
        <taxon>Channichthyidae</taxon>
        <taxon>Champsocephalus</taxon>
    </lineage>
</organism>
<evidence type="ECO:0000256" key="1">
    <source>
        <dbReference type="SAM" id="MobiDB-lite"/>
    </source>
</evidence>
<name>A0AAN8E343_9TELE</name>
<reference evidence="2 3" key="1">
    <citation type="journal article" date="2023" name="Mol. Biol. Evol.">
        <title>Genomics of Secondarily Temperate Adaptation in the Only Non-Antarctic Icefish.</title>
        <authorList>
            <person name="Rivera-Colon A.G."/>
            <person name="Rayamajhi N."/>
            <person name="Minhas B.F."/>
            <person name="Madrigal G."/>
            <person name="Bilyk K.T."/>
            <person name="Yoon V."/>
            <person name="Hune M."/>
            <person name="Gregory S."/>
            <person name="Cheng C.H.C."/>
            <person name="Catchen J.M."/>
        </authorList>
    </citation>
    <scope>NUCLEOTIDE SEQUENCE [LARGE SCALE GENOMIC DNA]</scope>
    <source>
        <strain evidence="2">JC2023a</strain>
    </source>
</reference>
<comment type="caution">
    <text evidence="2">The sequence shown here is derived from an EMBL/GenBank/DDBJ whole genome shotgun (WGS) entry which is preliminary data.</text>
</comment>
<protein>
    <submittedName>
        <fullName evidence="2">Uncharacterized protein</fullName>
    </submittedName>
</protein>
<accession>A0AAN8E343</accession>
<evidence type="ECO:0000313" key="2">
    <source>
        <dbReference type="EMBL" id="KAK5931668.1"/>
    </source>
</evidence>
<keyword evidence="3" id="KW-1185">Reference proteome</keyword>